<organism evidence="3 4">
    <name type="scientific">Dubosiella newyorkensis</name>
    <dbReference type="NCBI Taxonomy" id="1862672"/>
    <lineage>
        <taxon>Bacteria</taxon>
        <taxon>Bacillati</taxon>
        <taxon>Bacillota</taxon>
        <taxon>Erysipelotrichia</taxon>
        <taxon>Erysipelotrichales</taxon>
        <taxon>Erysipelotrichaceae</taxon>
        <taxon>Dubosiella</taxon>
    </lineage>
</organism>
<evidence type="ECO:0008006" key="5">
    <source>
        <dbReference type="Google" id="ProtNLM"/>
    </source>
</evidence>
<proteinExistence type="inferred from homology"/>
<evidence type="ECO:0000313" key="3">
    <source>
        <dbReference type="EMBL" id="OLU46098.1"/>
    </source>
</evidence>
<comment type="caution">
    <text evidence="3">The sequence shown here is derived from an EMBL/GenBank/DDBJ whole genome shotgun (WGS) entry which is preliminary data.</text>
</comment>
<reference evidence="3 4" key="1">
    <citation type="submission" date="2016-11" db="EMBL/GenBank/DDBJ databases">
        <title>Description of two novel members of the family Erysipelotrichaceae: Ileibacterium lipovorans gen. nov., sp. nov. and Dubosiella newyorkensis, gen. nov., sp. nov.</title>
        <authorList>
            <person name="Cox L.M."/>
            <person name="Sohn J."/>
            <person name="Tyrrell K.L."/>
            <person name="Citron D.M."/>
            <person name="Lawson P.A."/>
            <person name="Patel N.B."/>
            <person name="Iizumi T."/>
            <person name="Perez-Perez G.I."/>
            <person name="Goldstein E.J."/>
            <person name="Blaser M.J."/>
        </authorList>
    </citation>
    <scope>NUCLEOTIDE SEQUENCE [LARGE SCALE GENOMIC DNA]</scope>
    <source>
        <strain evidence="3 4">NYU-BL-A4</strain>
    </source>
</reference>
<dbReference type="OrthoDB" id="9808744at2"/>
<protein>
    <recommendedName>
        <fullName evidence="5">mRNA interferase</fullName>
    </recommendedName>
</protein>
<keyword evidence="4" id="KW-1185">Reference proteome</keyword>
<dbReference type="Gene3D" id="2.30.30.110">
    <property type="match status" value="1"/>
</dbReference>
<dbReference type="GO" id="GO:0003677">
    <property type="term" value="F:DNA binding"/>
    <property type="evidence" value="ECO:0007669"/>
    <property type="project" value="InterPro"/>
</dbReference>
<dbReference type="Pfam" id="PF02452">
    <property type="entry name" value="PemK_toxin"/>
    <property type="match status" value="1"/>
</dbReference>
<comment type="similarity">
    <text evidence="1">Belongs to the PemK/MazF family.</text>
</comment>
<evidence type="ECO:0000256" key="1">
    <source>
        <dbReference type="ARBA" id="ARBA00007521"/>
    </source>
</evidence>
<evidence type="ECO:0000256" key="2">
    <source>
        <dbReference type="ARBA" id="ARBA00022649"/>
    </source>
</evidence>
<dbReference type="GO" id="GO:0016075">
    <property type="term" value="P:rRNA catabolic process"/>
    <property type="evidence" value="ECO:0007669"/>
    <property type="project" value="TreeGrafter"/>
</dbReference>
<dbReference type="PANTHER" id="PTHR33988:SF3">
    <property type="entry name" value="ENDORIBONUCLEASE TOXIN CHPB-RELATED"/>
    <property type="match status" value="1"/>
</dbReference>
<dbReference type="STRING" id="1862672.BO225_07275"/>
<gene>
    <name evidence="3" type="ORF">BO225_07275</name>
</gene>
<dbReference type="Proteomes" id="UP000186705">
    <property type="component" value="Unassembled WGS sequence"/>
</dbReference>
<sequence>MNMGYNQGDIVWADFGPVRGHEQDGRRPALIISNHLLNQTGMYSVCPISTTTRRYPTYIELDGRTTTQGVIMADQNRTVNLARRNARKIEECPLDILEEVIRTIDELHAIL</sequence>
<dbReference type="EMBL" id="MPKA01000068">
    <property type="protein sequence ID" value="OLU46098.1"/>
    <property type="molecule type" value="Genomic_DNA"/>
</dbReference>
<dbReference type="GO" id="GO:0004521">
    <property type="term" value="F:RNA endonuclease activity"/>
    <property type="evidence" value="ECO:0007669"/>
    <property type="project" value="TreeGrafter"/>
</dbReference>
<name>A0A1U7NLZ6_9FIRM</name>
<dbReference type="GO" id="GO:0006402">
    <property type="term" value="P:mRNA catabolic process"/>
    <property type="evidence" value="ECO:0007669"/>
    <property type="project" value="TreeGrafter"/>
</dbReference>
<dbReference type="InterPro" id="IPR011067">
    <property type="entry name" value="Plasmid_toxin/cell-grow_inhib"/>
</dbReference>
<dbReference type="AlphaFoldDB" id="A0A1U7NLZ6"/>
<accession>A0A1U7NLZ6</accession>
<dbReference type="SUPFAM" id="SSF50118">
    <property type="entry name" value="Cell growth inhibitor/plasmid maintenance toxic component"/>
    <property type="match status" value="1"/>
</dbReference>
<evidence type="ECO:0000313" key="4">
    <source>
        <dbReference type="Proteomes" id="UP000186705"/>
    </source>
</evidence>
<dbReference type="PANTHER" id="PTHR33988">
    <property type="entry name" value="ENDORIBONUCLEASE MAZF-RELATED"/>
    <property type="match status" value="1"/>
</dbReference>
<dbReference type="InterPro" id="IPR003477">
    <property type="entry name" value="PemK-like"/>
</dbReference>
<keyword evidence="2" id="KW-1277">Toxin-antitoxin system</keyword>